<feature type="domain" description="NADPH-dependent FMN reductase-like" evidence="1">
    <location>
        <begin position="3"/>
        <end position="140"/>
    </location>
</feature>
<dbReference type="RefSeq" id="WP_349242230.1">
    <property type="nucleotide sequence ID" value="NZ_JAVTTO010000004.1"/>
</dbReference>
<comment type="caution">
    <text evidence="2">The sequence shown here is derived from an EMBL/GenBank/DDBJ whole genome shotgun (WGS) entry which is preliminary data.</text>
</comment>
<dbReference type="GO" id="GO:0016491">
    <property type="term" value="F:oxidoreductase activity"/>
    <property type="evidence" value="ECO:0007669"/>
    <property type="project" value="UniProtKB-KW"/>
</dbReference>
<dbReference type="InterPro" id="IPR050712">
    <property type="entry name" value="NAD(P)H-dep_reductase"/>
</dbReference>
<name>A0ABU3LGY0_9FLAO</name>
<dbReference type="PANTHER" id="PTHR30543:SF21">
    <property type="entry name" value="NAD(P)H-DEPENDENT FMN REDUCTASE LOT6"/>
    <property type="match status" value="1"/>
</dbReference>
<dbReference type="Pfam" id="PF03358">
    <property type="entry name" value="FMN_red"/>
    <property type="match status" value="1"/>
</dbReference>
<organism evidence="2 3">
    <name type="scientific">Asprobacillus argus</name>
    <dbReference type="NCBI Taxonomy" id="3076534"/>
    <lineage>
        <taxon>Bacteria</taxon>
        <taxon>Pseudomonadati</taxon>
        <taxon>Bacteroidota</taxon>
        <taxon>Flavobacteriia</taxon>
        <taxon>Flavobacteriales</taxon>
        <taxon>Flavobacteriaceae</taxon>
        <taxon>Asprobacillus</taxon>
    </lineage>
</organism>
<keyword evidence="2" id="KW-0560">Oxidoreductase</keyword>
<proteinExistence type="predicted"/>
<evidence type="ECO:0000313" key="2">
    <source>
        <dbReference type="EMBL" id="MDT7832979.1"/>
    </source>
</evidence>
<dbReference type="Gene3D" id="3.40.50.360">
    <property type="match status" value="1"/>
</dbReference>
<protein>
    <submittedName>
        <fullName evidence="2">NAD(P)H-dependent oxidoreductase</fullName>
        <ecNumber evidence="2">1.-.-.-</ecNumber>
    </submittedName>
</protein>
<evidence type="ECO:0000313" key="3">
    <source>
        <dbReference type="Proteomes" id="UP001257277"/>
    </source>
</evidence>
<keyword evidence="3" id="KW-1185">Reference proteome</keyword>
<accession>A0ABU3LGY0</accession>
<evidence type="ECO:0000259" key="1">
    <source>
        <dbReference type="Pfam" id="PF03358"/>
    </source>
</evidence>
<dbReference type="InterPro" id="IPR005025">
    <property type="entry name" value="FMN_Rdtase-like_dom"/>
</dbReference>
<dbReference type="Proteomes" id="UP001257277">
    <property type="component" value="Unassembled WGS sequence"/>
</dbReference>
<gene>
    <name evidence="2" type="ORF">RQM59_11345</name>
</gene>
<dbReference type="EMBL" id="JAVTTO010000004">
    <property type="protein sequence ID" value="MDT7832979.1"/>
    <property type="molecule type" value="Genomic_DNA"/>
</dbReference>
<dbReference type="InterPro" id="IPR029039">
    <property type="entry name" value="Flavoprotein-like_sf"/>
</dbReference>
<reference evidence="2 3" key="1">
    <citation type="submission" date="2023-09" db="EMBL/GenBank/DDBJ databases">
        <title>Novel taxa isolated from Blanes Bay.</title>
        <authorList>
            <person name="Rey-Velasco X."/>
            <person name="Lucena T."/>
        </authorList>
    </citation>
    <scope>NUCLEOTIDE SEQUENCE [LARGE SCALE GENOMIC DNA]</scope>
    <source>
        <strain evidence="2 3">S356</strain>
    </source>
</reference>
<sequence>MKKIVAFAGSTSSTSINKQLVSYASTLLDNTSFEVVDMRDYQAQLYSIDDEQNGFPENMVQLSEKLKTYDGYIVSLAEHNGSYAAAFKNTFDWLSRIDRVIFNKKPMLLMATSPGGRGGASVLASANASFPHMGADVVANFSLPGFFDNFKEGKIVDSELNETLKNAVQIFESKI</sequence>
<dbReference type="PANTHER" id="PTHR30543">
    <property type="entry name" value="CHROMATE REDUCTASE"/>
    <property type="match status" value="1"/>
</dbReference>
<dbReference type="EC" id="1.-.-.-" evidence="2"/>
<dbReference type="SUPFAM" id="SSF52218">
    <property type="entry name" value="Flavoproteins"/>
    <property type="match status" value="1"/>
</dbReference>